<dbReference type="CDD" id="cd20069">
    <property type="entry name" value="5TM_Oxa1-like"/>
    <property type="match status" value="1"/>
</dbReference>
<evidence type="ECO:0000256" key="9">
    <source>
        <dbReference type="RuleBase" id="RU003945"/>
    </source>
</evidence>
<dbReference type="EMBL" id="QVQW01000023">
    <property type="protein sequence ID" value="RKU45104.1"/>
    <property type="molecule type" value="Genomic_DNA"/>
</dbReference>
<evidence type="ECO:0000256" key="4">
    <source>
        <dbReference type="ARBA" id="ARBA00022792"/>
    </source>
</evidence>
<protein>
    <submittedName>
        <fullName evidence="13">Flags</fullName>
    </submittedName>
</protein>
<evidence type="ECO:0000256" key="8">
    <source>
        <dbReference type="ARBA" id="ARBA00023136"/>
    </source>
</evidence>
<evidence type="ECO:0000256" key="11">
    <source>
        <dbReference type="SAM" id="Phobius"/>
    </source>
</evidence>
<evidence type="ECO:0000256" key="3">
    <source>
        <dbReference type="ARBA" id="ARBA00022692"/>
    </source>
</evidence>
<evidence type="ECO:0000256" key="1">
    <source>
        <dbReference type="ARBA" id="ARBA00004448"/>
    </source>
</evidence>
<dbReference type="OrthoDB" id="2148490at2759"/>
<dbReference type="InterPro" id="IPR028055">
    <property type="entry name" value="YidC/Oxa/ALB_C"/>
</dbReference>
<feature type="transmembrane region" description="Helical" evidence="11">
    <location>
        <begin position="242"/>
        <end position="266"/>
    </location>
</feature>
<name>A0A420YB60_9PEZI</name>
<comment type="similarity">
    <text evidence="2 9">Belongs to the OXA1/ALB3/YidC family.</text>
</comment>
<evidence type="ECO:0000313" key="14">
    <source>
        <dbReference type="Proteomes" id="UP000275385"/>
    </source>
</evidence>
<evidence type="ECO:0000256" key="5">
    <source>
        <dbReference type="ARBA" id="ARBA00022946"/>
    </source>
</evidence>
<dbReference type="InterPro" id="IPR001708">
    <property type="entry name" value="YidC/ALB3/OXA1/COX18"/>
</dbReference>
<dbReference type="STRING" id="177199.A0A420YB60"/>
<keyword evidence="5" id="KW-0809">Transit peptide</keyword>
<keyword evidence="3 9" id="KW-0812">Transmembrane</keyword>
<gene>
    <name evidence="13" type="primary">OXA1</name>
    <name evidence="13" type="ORF">DL546_001984</name>
</gene>
<accession>A0A420YB60</accession>
<feature type="domain" description="Membrane insertase YidC/Oxa/ALB C-terminal" evidence="12">
    <location>
        <begin position="163"/>
        <end position="356"/>
    </location>
</feature>
<dbReference type="PANTHER" id="PTHR12428">
    <property type="entry name" value="OXA1"/>
    <property type="match status" value="1"/>
</dbReference>
<keyword evidence="6 11" id="KW-1133">Transmembrane helix</keyword>
<reference evidence="13 14" key="1">
    <citation type="submission" date="2018-08" db="EMBL/GenBank/DDBJ databases">
        <title>Draft genome of the lignicolous fungus Coniochaeta pulveracea.</title>
        <authorList>
            <person name="Borstlap C.J."/>
            <person name="De Witt R.N."/>
            <person name="Botha A."/>
            <person name="Volschenk H."/>
        </authorList>
    </citation>
    <scope>NUCLEOTIDE SEQUENCE [LARGE SCALE GENOMIC DNA]</scope>
    <source>
        <strain evidence="13 14">CAB683</strain>
    </source>
</reference>
<evidence type="ECO:0000256" key="7">
    <source>
        <dbReference type="ARBA" id="ARBA00023128"/>
    </source>
</evidence>
<dbReference type="Proteomes" id="UP000275385">
    <property type="component" value="Unassembled WGS sequence"/>
</dbReference>
<evidence type="ECO:0000313" key="13">
    <source>
        <dbReference type="EMBL" id="RKU45104.1"/>
    </source>
</evidence>
<feature type="compositionally biased region" description="Low complexity" evidence="10">
    <location>
        <begin position="92"/>
        <end position="108"/>
    </location>
</feature>
<organism evidence="13 14">
    <name type="scientific">Coniochaeta pulveracea</name>
    <dbReference type="NCBI Taxonomy" id="177199"/>
    <lineage>
        <taxon>Eukaryota</taxon>
        <taxon>Fungi</taxon>
        <taxon>Dikarya</taxon>
        <taxon>Ascomycota</taxon>
        <taxon>Pezizomycotina</taxon>
        <taxon>Sordariomycetes</taxon>
        <taxon>Sordariomycetidae</taxon>
        <taxon>Coniochaetales</taxon>
        <taxon>Coniochaetaceae</taxon>
        <taxon>Coniochaeta</taxon>
    </lineage>
</organism>
<feature type="region of interest" description="Disordered" evidence="10">
    <location>
        <begin position="424"/>
        <end position="449"/>
    </location>
</feature>
<keyword evidence="4" id="KW-0999">Mitochondrion inner membrane</keyword>
<evidence type="ECO:0000256" key="10">
    <source>
        <dbReference type="SAM" id="MobiDB-lite"/>
    </source>
</evidence>
<feature type="transmembrane region" description="Helical" evidence="11">
    <location>
        <begin position="155"/>
        <end position="178"/>
    </location>
</feature>
<keyword evidence="14" id="KW-1185">Reference proteome</keyword>
<comment type="caution">
    <text evidence="13">The sequence shown here is derived from an EMBL/GenBank/DDBJ whole genome shotgun (WGS) entry which is preliminary data.</text>
</comment>
<evidence type="ECO:0000259" key="12">
    <source>
        <dbReference type="Pfam" id="PF02096"/>
    </source>
</evidence>
<keyword evidence="7" id="KW-0496">Mitochondrion</keyword>
<dbReference type="GO" id="GO:0032977">
    <property type="term" value="F:membrane insertase activity"/>
    <property type="evidence" value="ECO:0007669"/>
    <property type="project" value="InterPro"/>
</dbReference>
<dbReference type="Pfam" id="PF02096">
    <property type="entry name" value="60KD_IMP"/>
    <property type="match status" value="1"/>
</dbReference>
<dbReference type="AlphaFoldDB" id="A0A420YB60"/>
<evidence type="ECO:0000256" key="6">
    <source>
        <dbReference type="ARBA" id="ARBA00022989"/>
    </source>
</evidence>
<comment type="subcellular location">
    <subcellularLocation>
        <location evidence="9">Membrane</location>
        <topology evidence="9">Multi-pass membrane protein</topology>
    </subcellularLocation>
    <subcellularLocation>
        <location evidence="1">Mitochondrion inner membrane</location>
        <topology evidence="1">Multi-pass membrane protein</topology>
    </subcellularLocation>
</comment>
<proteinExistence type="inferred from homology"/>
<feature type="transmembrane region" description="Helical" evidence="11">
    <location>
        <begin position="286"/>
        <end position="303"/>
    </location>
</feature>
<feature type="transmembrane region" description="Helical" evidence="11">
    <location>
        <begin position="315"/>
        <end position="332"/>
    </location>
</feature>
<dbReference type="PANTHER" id="PTHR12428:SF66">
    <property type="entry name" value="MITOCHONDRIAL INNER MEMBRANE PROTEIN OXA1L"/>
    <property type="match status" value="1"/>
</dbReference>
<sequence length="469" mass="51801">MLPSRGLSRLRPAFGHSQRAFQQNPSPAVRQFGTALSRTRVAIRGTGGNGRVGGSVVAAGVLSASQVRLPFARYASTTPQAAAQPPAPAPVTPAADPSDAAASTSSSVDATGLPLGDLNGADLLNIPEQIGYLKAMGLDYGWGPTSLMQWCLEHIYVYTGLPWWASIVVLGVGIRVALFKPSLTAAEHQYKMQELTKTDPRYKELTELMQDATNPDTQKKLVAFQEMGRIRKKHGIQQWRSFVPMLALPLTLGFFRLFQGMAALPVPSLETGGILWFQDLAAADPLYILPILSSSILYFVMKMNAPYMPEASGKMMKGIALVMTPLTLYFTLNFPAGLQLFFLVVGGLQSFQSWVFFQPWFRRIVGLPPMQRNPTKPAPGRMSYQPARTVGTTATTVSQGPVSDKIAEVKEGIKAVQEKVDQYTKKQENKKAVSSVKEYEERRRNEEQARYYARLEEQRTRAAEKQRRN</sequence>
<evidence type="ECO:0000256" key="2">
    <source>
        <dbReference type="ARBA" id="ARBA00009877"/>
    </source>
</evidence>
<feature type="region of interest" description="Disordered" evidence="10">
    <location>
        <begin position="79"/>
        <end position="108"/>
    </location>
</feature>
<keyword evidence="8 11" id="KW-0472">Membrane</keyword>
<dbReference type="GO" id="GO:0032979">
    <property type="term" value="P:protein insertion into mitochondrial inner membrane from matrix"/>
    <property type="evidence" value="ECO:0007669"/>
    <property type="project" value="TreeGrafter"/>
</dbReference>
<dbReference type="GO" id="GO:0005743">
    <property type="term" value="C:mitochondrial inner membrane"/>
    <property type="evidence" value="ECO:0007669"/>
    <property type="project" value="UniProtKB-SubCell"/>
</dbReference>